<gene>
    <name evidence="1" type="ORF">DSO57_1028476</name>
</gene>
<dbReference type="EMBL" id="QTSX02003021">
    <property type="protein sequence ID" value="KAJ9072353.1"/>
    <property type="molecule type" value="Genomic_DNA"/>
</dbReference>
<accession>A0ACC2TCE3</accession>
<evidence type="ECO:0000313" key="1">
    <source>
        <dbReference type="EMBL" id="KAJ9072353.1"/>
    </source>
</evidence>
<evidence type="ECO:0000313" key="2">
    <source>
        <dbReference type="Proteomes" id="UP001165960"/>
    </source>
</evidence>
<proteinExistence type="predicted"/>
<reference evidence="1" key="1">
    <citation type="submission" date="2022-04" db="EMBL/GenBank/DDBJ databases">
        <title>Genome of the entomopathogenic fungus Entomophthora muscae.</title>
        <authorList>
            <person name="Elya C."/>
            <person name="Lovett B.R."/>
            <person name="Lee E."/>
            <person name="Macias A.M."/>
            <person name="Hajek A.E."/>
            <person name="De Bivort B.L."/>
            <person name="Kasson M.T."/>
            <person name="De Fine Licht H.H."/>
            <person name="Stajich J.E."/>
        </authorList>
    </citation>
    <scope>NUCLEOTIDE SEQUENCE</scope>
    <source>
        <strain evidence="1">Berkeley</strain>
    </source>
</reference>
<keyword evidence="2" id="KW-1185">Reference proteome</keyword>
<name>A0ACC2TCE3_9FUNG</name>
<organism evidence="1 2">
    <name type="scientific">Entomophthora muscae</name>
    <dbReference type="NCBI Taxonomy" id="34485"/>
    <lineage>
        <taxon>Eukaryota</taxon>
        <taxon>Fungi</taxon>
        <taxon>Fungi incertae sedis</taxon>
        <taxon>Zoopagomycota</taxon>
        <taxon>Entomophthoromycotina</taxon>
        <taxon>Entomophthoromycetes</taxon>
        <taxon>Entomophthorales</taxon>
        <taxon>Entomophthoraceae</taxon>
        <taxon>Entomophthora</taxon>
    </lineage>
</organism>
<comment type="caution">
    <text evidence="1">The sequence shown here is derived from an EMBL/GenBank/DDBJ whole genome shotgun (WGS) entry which is preliminary data.</text>
</comment>
<sequence length="115" mass="12714">MPTTPNSGLRISPLFKQAASRESSMQYLVGIVLSVSAAVLDFSATGWMDPSNVIWSGYPRDFALDHYISSSPALSSVQLKHDITFHIMQTGYWWSQSEPLSPAVFCNRTCVLQAD</sequence>
<protein>
    <submittedName>
        <fullName evidence="1">Uncharacterized protein</fullName>
    </submittedName>
</protein>
<dbReference type="Proteomes" id="UP001165960">
    <property type="component" value="Unassembled WGS sequence"/>
</dbReference>